<dbReference type="AlphaFoldDB" id="A0A0H3C8K5"/>
<evidence type="ECO:0000313" key="13">
    <source>
        <dbReference type="EMBL" id="ACL95708.1"/>
    </source>
</evidence>
<evidence type="ECO:0000256" key="10">
    <source>
        <dbReference type="SAM" id="MobiDB-lite"/>
    </source>
</evidence>
<dbReference type="GO" id="GO:0009002">
    <property type="term" value="F:serine-type D-Ala-D-Ala carboxypeptidase activity"/>
    <property type="evidence" value="ECO:0007669"/>
    <property type="project" value="UniProtKB-EC"/>
</dbReference>
<dbReference type="Pfam" id="PF05036">
    <property type="entry name" value="SPOR"/>
    <property type="match status" value="1"/>
</dbReference>
<dbReference type="GO" id="GO:0071555">
    <property type="term" value="P:cell wall organization"/>
    <property type="evidence" value="ECO:0007669"/>
    <property type="project" value="UniProtKB-KW"/>
</dbReference>
<dbReference type="PANTHER" id="PTHR21581">
    <property type="entry name" value="D-ALANYL-D-ALANINE CARBOXYPEPTIDASE"/>
    <property type="match status" value="1"/>
</dbReference>
<keyword evidence="5" id="KW-0573">Peptidoglycan synthesis</keyword>
<gene>
    <name evidence="13" type="primary">crbA</name>
    <name evidence="13" type="ordered locus">CCNA_02243</name>
</gene>
<keyword evidence="4" id="KW-0133">Cell shape</keyword>
<dbReference type="SUPFAM" id="SSF56601">
    <property type="entry name" value="beta-lactamase/transpeptidase-like"/>
    <property type="match status" value="1"/>
</dbReference>
<evidence type="ECO:0000256" key="9">
    <source>
        <dbReference type="RuleBase" id="RU004016"/>
    </source>
</evidence>
<accession>A0A0H3C8K5</accession>
<dbReference type="Gene3D" id="3.40.710.10">
    <property type="entry name" value="DD-peptidase/beta-lactamase superfamily"/>
    <property type="match status" value="1"/>
</dbReference>
<dbReference type="Gene3D" id="3.30.70.1070">
    <property type="entry name" value="Sporulation related repeat"/>
    <property type="match status" value="1"/>
</dbReference>
<keyword evidence="3 13" id="KW-0378">Hydrolase</keyword>
<sequence>MWRCGTASSSNDGRRFMFARLTSARSLLAAAGLALTCLAGTLAPSAASAAVPYLQLNASEPKYAAIVIDANSGEVLYDKRGDSPRYPASITKVMTLYLTFEALSEGRLKLTDQIVMSPRAAAQAPTKIGLRPGESMTVDEAIKAMAVKSANDVATAVAERLAGSESRFAALMTLRGQELGMRNTRFVNASGLPDSRQISTARDLAILSRATMRDFPQYYSYFSVKGFYFRGNYVKGHNRLLDSMEGFDGLKTGYTNASGFNLAGSAVRDGRRLIAVVLGGPSTAWRDNNMEDLLLTGFDVIKRRSRGERTTIAANIYEDEPSGPIERPSAEQGDGDQAGLSIVLTENPRSAPVKVSPTLRGAQAATPVKAAKKPKGEWGVQVGAFRSKSLANEQLKLVRGRITKLVSDAEGAVEGAGGMFRAQFQGMTNEAAREACSALKAKRMPCIVLKP</sequence>
<dbReference type="GeneID" id="7332605"/>
<dbReference type="InterPro" id="IPR001967">
    <property type="entry name" value="Peptidase_S11_N"/>
</dbReference>
<dbReference type="GO" id="GO:0009252">
    <property type="term" value="P:peptidoglycan biosynthetic process"/>
    <property type="evidence" value="ECO:0007669"/>
    <property type="project" value="UniProtKB-KW"/>
</dbReference>
<evidence type="ECO:0000256" key="8">
    <source>
        <dbReference type="PIRSR" id="PIRSR618044-2"/>
    </source>
</evidence>
<feature type="domain" description="SPOR" evidence="12">
    <location>
        <begin position="372"/>
        <end position="451"/>
    </location>
</feature>
<dbReference type="Proteomes" id="UP000001364">
    <property type="component" value="Chromosome"/>
</dbReference>
<keyword evidence="6" id="KW-0961">Cell wall biogenesis/degradation</keyword>
<feature type="active site" description="Acyl-ester intermediate" evidence="7">
    <location>
        <position position="89"/>
    </location>
</feature>
<dbReference type="GO" id="GO:0008360">
    <property type="term" value="P:regulation of cell shape"/>
    <property type="evidence" value="ECO:0007669"/>
    <property type="project" value="UniProtKB-KW"/>
</dbReference>
<dbReference type="PATRIC" id="fig|565050.3.peg.2198"/>
<dbReference type="Pfam" id="PF00768">
    <property type="entry name" value="Peptidase_S11"/>
    <property type="match status" value="1"/>
</dbReference>
<evidence type="ECO:0000256" key="6">
    <source>
        <dbReference type="ARBA" id="ARBA00023316"/>
    </source>
</evidence>
<dbReference type="RefSeq" id="YP_002517616.1">
    <property type="nucleotide sequence ID" value="NC_011916.1"/>
</dbReference>
<dbReference type="PROSITE" id="PS51724">
    <property type="entry name" value="SPOR"/>
    <property type="match status" value="1"/>
</dbReference>
<dbReference type="GO" id="GO:0006508">
    <property type="term" value="P:proteolysis"/>
    <property type="evidence" value="ECO:0007669"/>
    <property type="project" value="InterPro"/>
</dbReference>
<dbReference type="OrthoDB" id="9795979at2"/>
<dbReference type="PhylomeDB" id="A0A0H3C8K5"/>
<evidence type="ECO:0000256" key="11">
    <source>
        <dbReference type="SAM" id="SignalP"/>
    </source>
</evidence>
<keyword evidence="13" id="KW-0121">Carboxypeptidase</keyword>
<comment type="similarity">
    <text evidence="1 9">Belongs to the peptidase S11 family.</text>
</comment>
<evidence type="ECO:0000256" key="5">
    <source>
        <dbReference type="ARBA" id="ARBA00022984"/>
    </source>
</evidence>
<evidence type="ECO:0000256" key="4">
    <source>
        <dbReference type="ARBA" id="ARBA00022960"/>
    </source>
</evidence>
<evidence type="ECO:0000256" key="3">
    <source>
        <dbReference type="ARBA" id="ARBA00022801"/>
    </source>
</evidence>
<keyword evidence="2 11" id="KW-0732">Signal</keyword>
<feature type="region of interest" description="Disordered" evidence="10">
    <location>
        <begin position="317"/>
        <end position="336"/>
    </location>
</feature>
<proteinExistence type="inferred from homology"/>
<evidence type="ECO:0000313" key="14">
    <source>
        <dbReference type="Proteomes" id="UP000001364"/>
    </source>
</evidence>
<feature type="binding site" evidence="8">
    <location>
        <position position="251"/>
    </location>
    <ligand>
        <name>substrate</name>
    </ligand>
</feature>
<feature type="active site" evidence="7">
    <location>
        <position position="149"/>
    </location>
</feature>
<reference evidence="13 14" key="1">
    <citation type="journal article" date="2010" name="J. Bacteriol.">
        <title>The genetic basis of laboratory adaptation in Caulobacter crescentus.</title>
        <authorList>
            <person name="Marks M.E."/>
            <person name="Castro-Rojas C.M."/>
            <person name="Teiling C."/>
            <person name="Du L."/>
            <person name="Kapatral V."/>
            <person name="Walunas T.L."/>
            <person name="Crosson S."/>
        </authorList>
    </citation>
    <scope>NUCLEOTIDE SEQUENCE [LARGE SCALE GENOMIC DNA]</scope>
    <source>
        <strain evidence="14">NA1000 / CB15N</strain>
    </source>
</reference>
<feature type="signal peptide" evidence="11">
    <location>
        <begin position="1"/>
        <end position="49"/>
    </location>
</feature>
<evidence type="ECO:0000256" key="1">
    <source>
        <dbReference type="ARBA" id="ARBA00007164"/>
    </source>
</evidence>
<dbReference type="InterPro" id="IPR012338">
    <property type="entry name" value="Beta-lactam/transpept-like"/>
</dbReference>
<dbReference type="RefSeq" id="WP_012640422.1">
    <property type="nucleotide sequence ID" value="NC_011916.1"/>
</dbReference>
<dbReference type="EMBL" id="CP001340">
    <property type="protein sequence ID" value="ACL95708.1"/>
    <property type="molecule type" value="Genomic_DNA"/>
</dbReference>
<dbReference type="HOGENOM" id="CLU_027070_1_1_5"/>
<feature type="active site" description="Proton acceptor" evidence="7">
    <location>
        <position position="92"/>
    </location>
</feature>
<evidence type="ECO:0000256" key="7">
    <source>
        <dbReference type="PIRSR" id="PIRSR618044-1"/>
    </source>
</evidence>
<evidence type="ECO:0000259" key="12">
    <source>
        <dbReference type="PROSITE" id="PS51724"/>
    </source>
</evidence>
<keyword evidence="13" id="KW-0645">Protease</keyword>
<dbReference type="KEGG" id="ccs:CCNA_02243"/>
<evidence type="ECO:0000256" key="2">
    <source>
        <dbReference type="ARBA" id="ARBA00022729"/>
    </source>
</evidence>
<protein>
    <submittedName>
        <fullName evidence="13">D-alanyl-D-alanine serine-type carboxypeptidase CrbA</fullName>
        <ecNumber evidence="13">3.4.16.4</ecNumber>
    </submittedName>
</protein>
<dbReference type="GO" id="GO:0042834">
    <property type="term" value="F:peptidoglycan binding"/>
    <property type="evidence" value="ECO:0007669"/>
    <property type="project" value="InterPro"/>
</dbReference>
<dbReference type="InterPro" id="IPR018044">
    <property type="entry name" value="Peptidase_S11"/>
</dbReference>
<name>A0A0H3C8K5_CAUVN</name>
<dbReference type="PRINTS" id="PR00725">
    <property type="entry name" value="DADACBPTASE1"/>
</dbReference>
<dbReference type="PANTHER" id="PTHR21581:SF6">
    <property type="entry name" value="TRAFFICKING PROTEIN PARTICLE COMPLEX SUBUNIT 12"/>
    <property type="match status" value="1"/>
</dbReference>
<organism evidence="13 14">
    <name type="scientific">Caulobacter vibrioides (strain NA1000 / CB15N)</name>
    <name type="common">Caulobacter crescentus</name>
    <dbReference type="NCBI Taxonomy" id="565050"/>
    <lineage>
        <taxon>Bacteria</taxon>
        <taxon>Pseudomonadati</taxon>
        <taxon>Pseudomonadota</taxon>
        <taxon>Alphaproteobacteria</taxon>
        <taxon>Caulobacterales</taxon>
        <taxon>Caulobacteraceae</taxon>
        <taxon>Caulobacter</taxon>
    </lineage>
</organism>
<dbReference type="EC" id="3.4.16.4" evidence="13"/>
<keyword evidence="14" id="KW-1185">Reference proteome</keyword>
<dbReference type="InterPro" id="IPR007730">
    <property type="entry name" value="SPOR-like_dom"/>
</dbReference>
<dbReference type="InterPro" id="IPR036680">
    <property type="entry name" value="SPOR-like_sf"/>
</dbReference>
<feature type="chain" id="PRO_5002606242" evidence="11">
    <location>
        <begin position="50"/>
        <end position="451"/>
    </location>
</feature>